<dbReference type="InterPro" id="IPR013083">
    <property type="entry name" value="Znf_RING/FYVE/PHD"/>
</dbReference>
<sequence>MDNNDAVGLDDNETAGLEDEKVVTMMDVLKEQEDFEEDANAVLGASDDKNCTFFMGYIKRQAIYACMTCNSDAKDDPSKRAGVCLACSLKCHEDHELVELYTKRNFRCDCGNPKFKSHPCQFTPNKQDFNEENSYNQNFSGLYCICHRPYPDPDVTEEDEMIQCIICEDWLHSAHLDATVPDNDQYAEMICKQCMEKNNFLHNYADLIVNSEADVTDISMNALSNSGANETIIMDTTNDLSINNIENLQESITPHSKHTFVAEVDGGEDDTNKNDVLEINTLTKEKDYVNKSEHTDTNKYNDSMKASQTQTSIDNNVMTSEKKCPNVEKELVTFVNNLENENITDTRESNMELSELSDNSEQKKSVANSNENEAIENSKLKFNESSTVLKTDNSIVQEMESDSVTGNLDKNASVEQINAKGELLVTDTSIFKIDNEGIKQIKATETKELSKVELINSNVEGNEKVASTKSPDDLEEDRLLEDPVEPAIVPENNATQVNSATDETKTEGITTVPVTENNVETSLEKDTADAEPQLNESRSNANSGDNTSATDNNAEELPLGTIHKNERICEKMDVINDTDSSKIQEPMEESQKPECKRKHRKSVEDQIDDLESKKPKLDLKPCIKPQNVKQRYQGATFWPVHFRQKLCICNECLSMYKDLSVLFLIDPEDTVSAYEHLGKEKSNGKPASEYEKGLAALSSLDRVQQINALTEYNKMRDKLLDFLKSFKDRKEVVKEEDIKAFFAGMKPKREPDGVYFCR</sequence>
<dbReference type="GO" id="GO:0061630">
    <property type="term" value="F:ubiquitin protein ligase activity"/>
    <property type="evidence" value="ECO:0007669"/>
    <property type="project" value="InterPro"/>
</dbReference>
<keyword evidence="8" id="KW-1185">Reference proteome</keyword>
<keyword evidence="3" id="KW-0862">Zinc</keyword>
<dbReference type="PROSITE" id="PS51157">
    <property type="entry name" value="ZF_UBR"/>
    <property type="match status" value="1"/>
</dbReference>
<evidence type="ECO:0000259" key="6">
    <source>
        <dbReference type="PROSITE" id="PS51157"/>
    </source>
</evidence>
<comment type="caution">
    <text evidence="7">The sequence shown here is derived from an EMBL/GenBank/DDBJ whole genome shotgun (WGS) entry which is preliminary data.</text>
</comment>
<evidence type="ECO:0000256" key="2">
    <source>
        <dbReference type="ARBA" id="ARBA00022771"/>
    </source>
</evidence>
<keyword evidence="1" id="KW-0479">Metal-binding</keyword>
<dbReference type="AlphaFoldDB" id="A0A9P0XBS3"/>
<feature type="compositionally biased region" description="Polar residues" evidence="5">
    <location>
        <begin position="534"/>
        <end position="552"/>
    </location>
</feature>
<dbReference type="Proteomes" id="UP001152562">
    <property type="component" value="Unassembled WGS sequence"/>
</dbReference>
<dbReference type="InterPro" id="IPR003126">
    <property type="entry name" value="Znf_UBR"/>
</dbReference>
<evidence type="ECO:0000313" key="8">
    <source>
        <dbReference type="Proteomes" id="UP001152562"/>
    </source>
</evidence>
<dbReference type="InterPro" id="IPR047506">
    <property type="entry name" value="UBR7-like_UBR-box"/>
</dbReference>
<dbReference type="GO" id="GO:0008270">
    <property type="term" value="F:zinc ion binding"/>
    <property type="evidence" value="ECO:0007669"/>
    <property type="project" value="UniProtKB-KW"/>
</dbReference>
<dbReference type="SMART" id="SM00396">
    <property type="entry name" value="ZnF_UBR1"/>
    <property type="match status" value="1"/>
</dbReference>
<dbReference type="PANTHER" id="PTHR13513">
    <property type="entry name" value="E3 UBIQUITIN-PROTEIN LIGASE UBR7"/>
    <property type="match status" value="1"/>
</dbReference>
<dbReference type="CDD" id="cd19677">
    <property type="entry name" value="UBR-box_UBR7"/>
    <property type="match status" value="1"/>
</dbReference>
<evidence type="ECO:0000313" key="7">
    <source>
        <dbReference type="EMBL" id="CAH4029248.1"/>
    </source>
</evidence>
<accession>A0A9P0XBS3</accession>
<feature type="region of interest" description="Disordered" evidence="5">
    <location>
        <begin position="492"/>
        <end position="561"/>
    </location>
</feature>
<reference evidence="7" key="1">
    <citation type="submission" date="2022-05" db="EMBL/GenBank/DDBJ databases">
        <authorList>
            <person name="Okamura Y."/>
        </authorList>
    </citation>
    <scope>NUCLEOTIDE SEQUENCE</scope>
</reference>
<evidence type="ECO:0000256" key="5">
    <source>
        <dbReference type="SAM" id="MobiDB-lite"/>
    </source>
</evidence>
<dbReference type="Pfam" id="PF02207">
    <property type="entry name" value="zf-UBR"/>
    <property type="match status" value="1"/>
</dbReference>
<name>A0A9P0XBS3_PIEBR</name>
<dbReference type="SUPFAM" id="SSF57903">
    <property type="entry name" value="FYVE/PHD zinc finger"/>
    <property type="match status" value="1"/>
</dbReference>
<keyword evidence="2" id="KW-0863">Zinc-finger</keyword>
<dbReference type="InterPro" id="IPR040204">
    <property type="entry name" value="UBR7"/>
</dbReference>
<evidence type="ECO:0000256" key="4">
    <source>
        <dbReference type="PROSITE-ProRule" id="PRU00508"/>
    </source>
</evidence>
<feature type="compositionally biased region" description="Polar residues" evidence="5">
    <location>
        <begin position="492"/>
        <end position="501"/>
    </location>
</feature>
<feature type="domain" description="UBR-type" evidence="6">
    <location>
        <begin position="49"/>
        <end position="125"/>
    </location>
</feature>
<dbReference type="InterPro" id="IPR011011">
    <property type="entry name" value="Znf_FYVE_PHD"/>
</dbReference>
<dbReference type="Gene3D" id="3.30.40.10">
    <property type="entry name" value="Zinc/RING finger domain, C3HC4 (zinc finger)"/>
    <property type="match status" value="1"/>
</dbReference>
<evidence type="ECO:0000256" key="3">
    <source>
        <dbReference type="ARBA" id="ARBA00022833"/>
    </source>
</evidence>
<feature type="compositionally biased region" description="Low complexity" evidence="5">
    <location>
        <begin position="510"/>
        <end position="521"/>
    </location>
</feature>
<dbReference type="GO" id="GO:0005737">
    <property type="term" value="C:cytoplasm"/>
    <property type="evidence" value="ECO:0007669"/>
    <property type="project" value="TreeGrafter"/>
</dbReference>
<proteinExistence type="predicted"/>
<evidence type="ECO:0000256" key="1">
    <source>
        <dbReference type="ARBA" id="ARBA00022723"/>
    </source>
</evidence>
<dbReference type="PANTHER" id="PTHR13513:SF9">
    <property type="entry name" value="E3 UBIQUITIN-PROTEIN LIGASE UBR7-RELATED"/>
    <property type="match status" value="1"/>
</dbReference>
<feature type="region of interest" description="Disordered" evidence="5">
    <location>
        <begin position="347"/>
        <end position="379"/>
    </location>
</feature>
<gene>
    <name evidence="7" type="ORF">PIBRA_LOCUS6022</name>
</gene>
<feature type="region of interest" description="Disordered" evidence="5">
    <location>
        <begin position="580"/>
        <end position="607"/>
    </location>
</feature>
<feature type="zinc finger region" description="UBR-type" evidence="4">
    <location>
        <begin position="49"/>
        <end position="125"/>
    </location>
</feature>
<dbReference type="CDD" id="cd15542">
    <property type="entry name" value="PHD_UBR7"/>
    <property type="match status" value="1"/>
</dbReference>
<protein>
    <recommendedName>
        <fullName evidence="6">UBR-type domain-containing protein</fullName>
    </recommendedName>
</protein>
<organism evidence="7 8">
    <name type="scientific">Pieris brassicae</name>
    <name type="common">White butterfly</name>
    <name type="synonym">Large white butterfly</name>
    <dbReference type="NCBI Taxonomy" id="7116"/>
    <lineage>
        <taxon>Eukaryota</taxon>
        <taxon>Metazoa</taxon>
        <taxon>Ecdysozoa</taxon>
        <taxon>Arthropoda</taxon>
        <taxon>Hexapoda</taxon>
        <taxon>Insecta</taxon>
        <taxon>Pterygota</taxon>
        <taxon>Neoptera</taxon>
        <taxon>Endopterygota</taxon>
        <taxon>Lepidoptera</taxon>
        <taxon>Glossata</taxon>
        <taxon>Ditrysia</taxon>
        <taxon>Papilionoidea</taxon>
        <taxon>Pieridae</taxon>
        <taxon>Pierinae</taxon>
        <taxon>Pieris</taxon>
    </lineage>
</organism>
<dbReference type="EMBL" id="CALOZG010000008">
    <property type="protein sequence ID" value="CAH4029248.1"/>
    <property type="molecule type" value="Genomic_DNA"/>
</dbReference>